<sequence length="93" mass="10418">MLEQVVHRLHSKTFSSFENASTLHSVLYGGSSALLHDTYILVCIGLIIILATDQIDAVANYTQKGIDHLEKFGVFLKERAIIEEDYAAKLRLI</sequence>
<evidence type="ECO:0000259" key="1">
    <source>
        <dbReference type="Pfam" id="PF00611"/>
    </source>
</evidence>
<dbReference type="SUPFAM" id="SSF103657">
    <property type="entry name" value="BAR/IMD domain-like"/>
    <property type="match status" value="1"/>
</dbReference>
<dbReference type="WBParaSite" id="EVEC_0001175601-mRNA-1">
    <property type="protein sequence ID" value="EVEC_0001175601-mRNA-1"/>
    <property type="gene ID" value="EVEC_0001175601"/>
</dbReference>
<dbReference type="AlphaFoldDB" id="A0A0N4VLI8"/>
<accession>A0A0N4VLI8</accession>
<dbReference type="STRING" id="51028.A0A0N4VLI8"/>
<organism evidence="4">
    <name type="scientific">Enterobius vermicularis</name>
    <name type="common">Human pinworm</name>
    <dbReference type="NCBI Taxonomy" id="51028"/>
    <lineage>
        <taxon>Eukaryota</taxon>
        <taxon>Metazoa</taxon>
        <taxon>Ecdysozoa</taxon>
        <taxon>Nematoda</taxon>
        <taxon>Chromadorea</taxon>
        <taxon>Rhabditida</taxon>
        <taxon>Spirurina</taxon>
        <taxon>Oxyuridomorpha</taxon>
        <taxon>Oxyuroidea</taxon>
        <taxon>Oxyuridae</taxon>
        <taxon>Enterobius</taxon>
    </lineage>
</organism>
<evidence type="ECO:0000313" key="4">
    <source>
        <dbReference type="WBParaSite" id="EVEC_0001175601-mRNA-1"/>
    </source>
</evidence>
<reference evidence="4" key="1">
    <citation type="submission" date="2017-02" db="UniProtKB">
        <authorList>
            <consortium name="WormBaseParasite"/>
        </authorList>
    </citation>
    <scope>IDENTIFICATION</scope>
</reference>
<dbReference type="Proteomes" id="UP000274131">
    <property type="component" value="Unassembled WGS sequence"/>
</dbReference>
<dbReference type="InterPro" id="IPR027267">
    <property type="entry name" value="AH/BAR_dom_sf"/>
</dbReference>
<dbReference type="OrthoDB" id="8783038at2759"/>
<keyword evidence="3" id="KW-1185">Reference proteome</keyword>
<dbReference type="InterPro" id="IPR001060">
    <property type="entry name" value="FCH_dom"/>
</dbReference>
<dbReference type="Pfam" id="PF00611">
    <property type="entry name" value="FCH"/>
    <property type="match status" value="1"/>
</dbReference>
<reference evidence="2 3" key="2">
    <citation type="submission" date="2018-10" db="EMBL/GenBank/DDBJ databases">
        <authorList>
            <consortium name="Pathogen Informatics"/>
        </authorList>
    </citation>
    <scope>NUCLEOTIDE SEQUENCE [LARGE SCALE GENOMIC DNA]</scope>
</reference>
<gene>
    <name evidence="2" type="ORF">EVEC_LOCUS11034</name>
</gene>
<evidence type="ECO:0000313" key="2">
    <source>
        <dbReference type="EMBL" id="VDD96283.1"/>
    </source>
</evidence>
<dbReference type="EMBL" id="UXUI01011497">
    <property type="protein sequence ID" value="VDD96283.1"/>
    <property type="molecule type" value="Genomic_DNA"/>
</dbReference>
<dbReference type="Gene3D" id="1.20.1270.60">
    <property type="entry name" value="Arfaptin homology (AH) domain/BAR domain"/>
    <property type="match status" value="1"/>
</dbReference>
<evidence type="ECO:0000313" key="3">
    <source>
        <dbReference type="Proteomes" id="UP000274131"/>
    </source>
</evidence>
<name>A0A0N4VLI8_ENTVE</name>
<feature type="domain" description="FCH" evidence="1">
    <location>
        <begin position="54"/>
        <end position="91"/>
    </location>
</feature>
<protein>
    <submittedName>
        <fullName evidence="4">FCH domain-containing protein</fullName>
    </submittedName>
</protein>
<proteinExistence type="predicted"/>